<dbReference type="SUPFAM" id="SSF55811">
    <property type="entry name" value="Nudix"/>
    <property type="match status" value="1"/>
</dbReference>
<sequence length="165" mass="17704">MQLSGGEPGAVRSVHFHDPAAPRAAAVVPSVFVAVRDAAGRLLLVRRCDDGTWELPGGQVEVGENAIATAVRETAEETGVDVRVTGLVGLYTDPGHVVRSVRGAVRQQFVVVLRADVVSGEPRPDREETTATGWFTPEEALRLPLRDPVRRWITDALAGGPPRLE</sequence>
<evidence type="ECO:0000313" key="7">
    <source>
        <dbReference type="Proteomes" id="UP001499967"/>
    </source>
</evidence>
<comment type="caution">
    <text evidence="6">The sequence shown here is derived from an EMBL/GenBank/DDBJ whole genome shotgun (WGS) entry which is preliminary data.</text>
</comment>
<evidence type="ECO:0000256" key="3">
    <source>
        <dbReference type="ARBA" id="ARBA00022801"/>
    </source>
</evidence>
<evidence type="ECO:0000256" key="2">
    <source>
        <dbReference type="ARBA" id="ARBA00005582"/>
    </source>
</evidence>
<dbReference type="Proteomes" id="UP001499967">
    <property type="component" value="Unassembled WGS sequence"/>
</dbReference>
<evidence type="ECO:0000313" key="6">
    <source>
        <dbReference type="EMBL" id="GAA0934444.1"/>
    </source>
</evidence>
<keyword evidence="3 4" id="KW-0378">Hydrolase</keyword>
<dbReference type="InterPro" id="IPR020084">
    <property type="entry name" value="NUDIX_hydrolase_CS"/>
</dbReference>
<dbReference type="InterPro" id="IPR000086">
    <property type="entry name" value="NUDIX_hydrolase_dom"/>
</dbReference>
<proteinExistence type="inferred from homology"/>
<keyword evidence="7" id="KW-1185">Reference proteome</keyword>
<dbReference type="PANTHER" id="PTHR43046:SF16">
    <property type="entry name" value="ADP-RIBOSE PYROPHOSPHATASE YJHB-RELATED"/>
    <property type="match status" value="1"/>
</dbReference>
<dbReference type="EMBL" id="BAAAHP010000071">
    <property type="protein sequence ID" value="GAA0934444.1"/>
    <property type="molecule type" value="Genomic_DNA"/>
</dbReference>
<dbReference type="Gene3D" id="3.90.79.10">
    <property type="entry name" value="Nucleoside Triphosphate Pyrophosphohydrolase"/>
    <property type="match status" value="1"/>
</dbReference>
<gene>
    <name evidence="6" type="ORF">GCM10009559_24980</name>
</gene>
<accession>A0ABN1PWP2</accession>
<reference evidence="6 7" key="1">
    <citation type="journal article" date="2019" name="Int. J. Syst. Evol. Microbiol.">
        <title>The Global Catalogue of Microorganisms (GCM) 10K type strain sequencing project: providing services to taxonomists for standard genome sequencing and annotation.</title>
        <authorList>
            <consortium name="The Broad Institute Genomics Platform"/>
            <consortium name="The Broad Institute Genome Sequencing Center for Infectious Disease"/>
            <person name="Wu L."/>
            <person name="Ma J."/>
        </authorList>
    </citation>
    <scope>NUCLEOTIDE SEQUENCE [LARGE SCALE GENOMIC DNA]</scope>
    <source>
        <strain evidence="6 7">JCM 11117</strain>
    </source>
</reference>
<feature type="domain" description="Nudix hydrolase" evidence="5">
    <location>
        <begin position="22"/>
        <end position="159"/>
    </location>
</feature>
<evidence type="ECO:0000256" key="4">
    <source>
        <dbReference type="RuleBase" id="RU003476"/>
    </source>
</evidence>
<comment type="cofactor">
    <cofactor evidence="1">
        <name>Mg(2+)</name>
        <dbReference type="ChEBI" id="CHEBI:18420"/>
    </cofactor>
</comment>
<dbReference type="InterPro" id="IPR020476">
    <property type="entry name" value="Nudix_hydrolase"/>
</dbReference>
<dbReference type="PRINTS" id="PR00502">
    <property type="entry name" value="NUDIXFAMILY"/>
</dbReference>
<dbReference type="PROSITE" id="PS51462">
    <property type="entry name" value="NUDIX"/>
    <property type="match status" value="1"/>
</dbReference>
<comment type="similarity">
    <text evidence="2 4">Belongs to the Nudix hydrolase family.</text>
</comment>
<dbReference type="PROSITE" id="PS00893">
    <property type="entry name" value="NUDIX_BOX"/>
    <property type="match status" value="1"/>
</dbReference>
<organism evidence="6 7">
    <name type="scientific">Pseudonocardia zijingensis</name>
    <dbReference type="NCBI Taxonomy" id="153376"/>
    <lineage>
        <taxon>Bacteria</taxon>
        <taxon>Bacillati</taxon>
        <taxon>Actinomycetota</taxon>
        <taxon>Actinomycetes</taxon>
        <taxon>Pseudonocardiales</taxon>
        <taxon>Pseudonocardiaceae</taxon>
        <taxon>Pseudonocardia</taxon>
    </lineage>
</organism>
<dbReference type="CDD" id="cd02883">
    <property type="entry name" value="NUDIX_Hydrolase"/>
    <property type="match status" value="1"/>
</dbReference>
<dbReference type="Pfam" id="PF00293">
    <property type="entry name" value="NUDIX"/>
    <property type="match status" value="1"/>
</dbReference>
<evidence type="ECO:0000256" key="1">
    <source>
        <dbReference type="ARBA" id="ARBA00001946"/>
    </source>
</evidence>
<name>A0ABN1PWP2_9PSEU</name>
<protein>
    <submittedName>
        <fullName evidence="6">NUDIX domain-containing protein</fullName>
    </submittedName>
</protein>
<dbReference type="PANTHER" id="PTHR43046">
    <property type="entry name" value="GDP-MANNOSE MANNOSYL HYDROLASE"/>
    <property type="match status" value="1"/>
</dbReference>
<dbReference type="RefSeq" id="WP_343941492.1">
    <property type="nucleotide sequence ID" value="NZ_BAAAHP010000071.1"/>
</dbReference>
<dbReference type="InterPro" id="IPR015797">
    <property type="entry name" value="NUDIX_hydrolase-like_dom_sf"/>
</dbReference>
<evidence type="ECO:0000259" key="5">
    <source>
        <dbReference type="PROSITE" id="PS51462"/>
    </source>
</evidence>